<organism evidence="1 2">
    <name type="scientific">Cyphellophora europaea (strain CBS 101466)</name>
    <name type="common">Phialophora europaea</name>
    <dbReference type="NCBI Taxonomy" id="1220924"/>
    <lineage>
        <taxon>Eukaryota</taxon>
        <taxon>Fungi</taxon>
        <taxon>Dikarya</taxon>
        <taxon>Ascomycota</taxon>
        <taxon>Pezizomycotina</taxon>
        <taxon>Eurotiomycetes</taxon>
        <taxon>Chaetothyriomycetidae</taxon>
        <taxon>Chaetothyriales</taxon>
        <taxon>Cyphellophoraceae</taxon>
        <taxon>Cyphellophora</taxon>
    </lineage>
</organism>
<dbReference type="Proteomes" id="UP000030752">
    <property type="component" value="Unassembled WGS sequence"/>
</dbReference>
<dbReference type="EMBL" id="KB822712">
    <property type="protein sequence ID" value="ETN45812.1"/>
    <property type="molecule type" value="Genomic_DNA"/>
</dbReference>
<dbReference type="GeneID" id="19976984"/>
<keyword evidence="2" id="KW-1185">Reference proteome</keyword>
<dbReference type="eggNOG" id="ENOG502S2VY">
    <property type="taxonomic scope" value="Eukaryota"/>
</dbReference>
<dbReference type="OrthoDB" id="2522565at2759"/>
<dbReference type="HOGENOM" id="CLU_024135_0_0_1"/>
<protein>
    <submittedName>
        <fullName evidence="1">Uncharacterized protein</fullName>
    </submittedName>
</protein>
<dbReference type="RefSeq" id="XP_008712540.1">
    <property type="nucleotide sequence ID" value="XM_008714318.1"/>
</dbReference>
<dbReference type="AlphaFoldDB" id="W2SAT4"/>
<name>W2SAT4_CYPE1</name>
<dbReference type="InParanoid" id="W2SAT4"/>
<accession>W2SAT4</accession>
<dbReference type="STRING" id="1220924.W2SAT4"/>
<reference evidence="1 2" key="1">
    <citation type="submission" date="2013-03" db="EMBL/GenBank/DDBJ databases">
        <title>The Genome Sequence of Phialophora europaea CBS 101466.</title>
        <authorList>
            <consortium name="The Broad Institute Genomics Platform"/>
            <person name="Cuomo C."/>
            <person name="de Hoog S."/>
            <person name="Gorbushina A."/>
            <person name="Walker B."/>
            <person name="Young S.K."/>
            <person name="Zeng Q."/>
            <person name="Gargeya S."/>
            <person name="Fitzgerald M."/>
            <person name="Haas B."/>
            <person name="Abouelleil A."/>
            <person name="Allen A.W."/>
            <person name="Alvarado L."/>
            <person name="Arachchi H.M."/>
            <person name="Berlin A.M."/>
            <person name="Chapman S.B."/>
            <person name="Gainer-Dewar J."/>
            <person name="Goldberg J."/>
            <person name="Griggs A."/>
            <person name="Gujja S."/>
            <person name="Hansen M."/>
            <person name="Howarth C."/>
            <person name="Imamovic A."/>
            <person name="Ireland A."/>
            <person name="Larimer J."/>
            <person name="McCowan C."/>
            <person name="Murphy C."/>
            <person name="Pearson M."/>
            <person name="Poon T.W."/>
            <person name="Priest M."/>
            <person name="Roberts A."/>
            <person name="Saif S."/>
            <person name="Shea T."/>
            <person name="Sisk P."/>
            <person name="Sykes S."/>
            <person name="Wortman J."/>
            <person name="Nusbaum C."/>
            <person name="Birren B."/>
        </authorList>
    </citation>
    <scope>NUCLEOTIDE SEQUENCE [LARGE SCALE GENOMIC DNA]</scope>
    <source>
        <strain evidence="1 2">CBS 101466</strain>
    </source>
</reference>
<sequence>MPKGIKRVAAVLCSITLLALILSIYSHPQLRGTTSYLHEWVHPDSFQKPVLQQSDVDNPQYTSPTLPITPGISSTYHEIFSRSTPDGKYYALDFGDYRATNPNIIPHPHLPGSYILVAQQGRSEVENTVWFAELSCTASFSPRSSPSASNTRTDSSAISQAISCDISPLILPIALTVSPYCSGPIEHFGWNVGPHDARVVYGPHNPYVIYGSNSQHTCFGQWIQDLRLLVDWGREEGSPPQPYRTPTDLQRPGGYRAVEKNWFIFWNAAGDAYLHHDIYPKRVFAKLEADGSVGEDLAPISAETDEACLKMHMPEIPEAQESIHQATNSLSVTMCKRGQQGCETGVGNTYIMTIIQHKRFYSLHSVYEPYVVLFQPTAPYALHAISKKPIWIHGRGGPGEKRPKQVPAHVEWDQTEMLYVTSMSWKSHGQRYHGHIDDELFVGFGIEDETSGLIDILASDLLEELALC</sequence>
<dbReference type="VEuPathDB" id="FungiDB:HMPREF1541_09645"/>
<gene>
    <name evidence="1" type="ORF">HMPREF1541_09645</name>
</gene>
<evidence type="ECO:0000313" key="1">
    <source>
        <dbReference type="EMBL" id="ETN45812.1"/>
    </source>
</evidence>
<proteinExistence type="predicted"/>
<evidence type="ECO:0000313" key="2">
    <source>
        <dbReference type="Proteomes" id="UP000030752"/>
    </source>
</evidence>